<organism evidence="3 4">
    <name type="scientific">Maioricimonas rarisocia</name>
    <dbReference type="NCBI Taxonomy" id="2528026"/>
    <lineage>
        <taxon>Bacteria</taxon>
        <taxon>Pseudomonadati</taxon>
        <taxon>Planctomycetota</taxon>
        <taxon>Planctomycetia</taxon>
        <taxon>Planctomycetales</taxon>
        <taxon>Planctomycetaceae</taxon>
        <taxon>Maioricimonas</taxon>
    </lineage>
</organism>
<comment type="similarity">
    <text evidence="1">Belongs to the universal stress protein A family.</text>
</comment>
<evidence type="ECO:0000313" key="4">
    <source>
        <dbReference type="Proteomes" id="UP000320496"/>
    </source>
</evidence>
<dbReference type="OrthoDB" id="9794782at2"/>
<dbReference type="PANTHER" id="PTHR46268">
    <property type="entry name" value="STRESS RESPONSE PROTEIN NHAX"/>
    <property type="match status" value="1"/>
</dbReference>
<protein>
    <submittedName>
        <fullName evidence="3">Stress response protein NhaX</fullName>
    </submittedName>
</protein>
<dbReference type="InterPro" id="IPR014729">
    <property type="entry name" value="Rossmann-like_a/b/a_fold"/>
</dbReference>
<dbReference type="EMBL" id="CP036275">
    <property type="protein sequence ID" value="QDU41409.1"/>
    <property type="molecule type" value="Genomic_DNA"/>
</dbReference>
<dbReference type="PANTHER" id="PTHR46268:SF6">
    <property type="entry name" value="UNIVERSAL STRESS PROTEIN UP12"/>
    <property type="match status" value="1"/>
</dbReference>
<keyword evidence="4" id="KW-1185">Reference proteome</keyword>
<reference evidence="3 4" key="1">
    <citation type="submission" date="2019-02" db="EMBL/GenBank/DDBJ databases">
        <title>Deep-cultivation of Planctomycetes and their phenomic and genomic characterization uncovers novel biology.</title>
        <authorList>
            <person name="Wiegand S."/>
            <person name="Jogler M."/>
            <person name="Boedeker C."/>
            <person name="Pinto D."/>
            <person name="Vollmers J."/>
            <person name="Rivas-Marin E."/>
            <person name="Kohn T."/>
            <person name="Peeters S.H."/>
            <person name="Heuer A."/>
            <person name="Rast P."/>
            <person name="Oberbeckmann S."/>
            <person name="Bunk B."/>
            <person name="Jeske O."/>
            <person name="Meyerdierks A."/>
            <person name="Storesund J.E."/>
            <person name="Kallscheuer N."/>
            <person name="Luecker S."/>
            <person name="Lage O.M."/>
            <person name="Pohl T."/>
            <person name="Merkel B.J."/>
            <person name="Hornburger P."/>
            <person name="Mueller R.-W."/>
            <person name="Bruemmer F."/>
            <person name="Labrenz M."/>
            <person name="Spormann A.M."/>
            <person name="Op den Camp H."/>
            <person name="Overmann J."/>
            <person name="Amann R."/>
            <person name="Jetten M.S.M."/>
            <person name="Mascher T."/>
            <person name="Medema M.H."/>
            <person name="Devos D.P."/>
            <person name="Kaster A.-K."/>
            <person name="Ovreas L."/>
            <person name="Rohde M."/>
            <person name="Galperin M.Y."/>
            <person name="Jogler C."/>
        </authorList>
    </citation>
    <scope>NUCLEOTIDE SEQUENCE [LARGE SCALE GENOMIC DNA]</scope>
    <source>
        <strain evidence="3 4">Mal4</strain>
    </source>
</reference>
<sequence length="146" mass="16252">MSWYPRKSVVVPIDFSASSPEAVQTAIDLVDDRANVHVLHVLIPLEIVSPGMVFGGMTDTGREDHARKYAEQFMQEHGFEGVDFEIRIGHPGELVAQYSEARDADLIVIPSHGYHGLKRFVLGSVAEYVIEHADCPVLVLRRIDAE</sequence>
<evidence type="ECO:0000313" key="3">
    <source>
        <dbReference type="EMBL" id="QDU41409.1"/>
    </source>
</evidence>
<proteinExistence type="inferred from homology"/>
<dbReference type="InterPro" id="IPR006016">
    <property type="entry name" value="UspA"/>
</dbReference>
<dbReference type="SUPFAM" id="SSF52402">
    <property type="entry name" value="Adenine nucleotide alpha hydrolases-like"/>
    <property type="match status" value="1"/>
</dbReference>
<dbReference type="InterPro" id="IPR006015">
    <property type="entry name" value="Universal_stress_UspA"/>
</dbReference>
<accession>A0A517ZG45</accession>
<dbReference type="RefSeq" id="WP_145372775.1">
    <property type="nucleotide sequence ID" value="NZ_CP036275.1"/>
</dbReference>
<dbReference type="CDD" id="cd00293">
    <property type="entry name" value="USP-like"/>
    <property type="match status" value="1"/>
</dbReference>
<dbReference type="Gene3D" id="3.40.50.620">
    <property type="entry name" value="HUPs"/>
    <property type="match status" value="1"/>
</dbReference>
<gene>
    <name evidence="3" type="primary">nhaX</name>
    <name evidence="3" type="ORF">Mal4_57760</name>
</gene>
<name>A0A517ZG45_9PLAN</name>
<dbReference type="PRINTS" id="PR01438">
    <property type="entry name" value="UNVRSLSTRESS"/>
</dbReference>
<evidence type="ECO:0000259" key="2">
    <source>
        <dbReference type="Pfam" id="PF00582"/>
    </source>
</evidence>
<dbReference type="KEGG" id="mri:Mal4_57760"/>
<evidence type="ECO:0000256" key="1">
    <source>
        <dbReference type="ARBA" id="ARBA00008791"/>
    </source>
</evidence>
<feature type="domain" description="UspA" evidence="2">
    <location>
        <begin position="6"/>
        <end position="141"/>
    </location>
</feature>
<dbReference type="Pfam" id="PF00582">
    <property type="entry name" value="Usp"/>
    <property type="match status" value="1"/>
</dbReference>
<dbReference type="AlphaFoldDB" id="A0A517ZG45"/>
<dbReference type="Proteomes" id="UP000320496">
    <property type="component" value="Chromosome"/>
</dbReference>